<evidence type="ECO:0000313" key="4">
    <source>
        <dbReference type="EMBL" id="ECC3913826.1"/>
    </source>
</evidence>
<evidence type="ECO:0000313" key="28">
    <source>
        <dbReference type="EMBL" id="HAE1597412.1"/>
    </source>
</evidence>
<dbReference type="InterPro" id="IPR001087">
    <property type="entry name" value="GDSL"/>
</dbReference>
<evidence type="ECO:0000313" key="27">
    <source>
        <dbReference type="EMBL" id="HAE1475000.1"/>
    </source>
</evidence>
<dbReference type="EMBL" id="DAAFWY010000014">
    <property type="protein sequence ID" value="HAB1847613.1"/>
    <property type="molecule type" value="Genomic_DNA"/>
</dbReference>
<dbReference type="EMBL" id="DAARAS010000171">
    <property type="protein sequence ID" value="HAE1651185.1"/>
    <property type="molecule type" value="Genomic_DNA"/>
</dbReference>
<dbReference type="GO" id="GO:0016788">
    <property type="term" value="F:hydrolase activity, acting on ester bonds"/>
    <property type="evidence" value="ECO:0007669"/>
    <property type="project" value="InterPro"/>
</dbReference>
<evidence type="ECO:0000313" key="8">
    <source>
        <dbReference type="EMBL" id="HAB1776033.1"/>
    </source>
</evidence>
<dbReference type="Pfam" id="PF06767">
    <property type="entry name" value="Sif"/>
    <property type="match status" value="1"/>
</dbReference>
<evidence type="ECO:0000313" key="7">
    <source>
        <dbReference type="EMBL" id="EDH7458415.1"/>
    </source>
</evidence>
<evidence type="ECO:0000313" key="18">
    <source>
        <dbReference type="EMBL" id="HAB4676565.1"/>
    </source>
</evidence>
<dbReference type="EMBL" id="CP075144">
    <property type="protein sequence ID" value="QWJ71551.1"/>
    <property type="molecule type" value="Genomic_DNA"/>
</dbReference>
<comment type="similarity">
    <text evidence="1">Belongs to the 'GDSL' lipolytic enzyme family.</text>
</comment>
<evidence type="ECO:0000313" key="23">
    <source>
        <dbReference type="EMBL" id="HAB5841368.1"/>
    </source>
</evidence>
<protein>
    <submittedName>
        <fullName evidence="2">Type III secretion system effector</fullName>
    </submittedName>
</protein>
<dbReference type="EMBL" id="DAAGVB010000137">
    <property type="protein sequence ID" value="HAB4676565.1"/>
    <property type="molecule type" value="Genomic_DNA"/>
</dbReference>
<dbReference type="EMBL" id="DAAGOZ010000015">
    <property type="protein sequence ID" value="HAB3964967.1"/>
    <property type="molecule type" value="Genomic_DNA"/>
</dbReference>
<dbReference type="Pfam" id="PF00657">
    <property type="entry name" value="Lipase_GDSL"/>
    <property type="match status" value="1"/>
</dbReference>
<proteinExistence type="inferred from homology"/>
<dbReference type="EMBL" id="DAAHCF010000272">
    <property type="protein sequence ID" value="HAB5480574.1"/>
    <property type="molecule type" value="Genomic_DNA"/>
</dbReference>
<dbReference type="EMBL" id="DAAGXW010000009">
    <property type="protein sequence ID" value="HAB5016989.1"/>
    <property type="molecule type" value="Genomic_DNA"/>
</dbReference>
<reference evidence="8" key="2">
    <citation type="journal article" date="2018" name="Genome Biol.">
        <title>SKESA: strategic k-mer extension for scrupulous assemblies.</title>
        <authorList>
            <person name="Souvorov A."/>
            <person name="Agarwala R."/>
            <person name="Lipman D.J."/>
        </authorList>
    </citation>
    <scope>NUCLEOTIDE SEQUENCE</scope>
    <source>
        <strain evidence="25">11-1391</strain>
        <strain evidence="8">Salmonella enterica</strain>
    </source>
</reference>
<dbReference type="EMBL" id="DAAGNY010000011">
    <property type="protein sequence ID" value="HAB3842879.1"/>
    <property type="molecule type" value="Genomic_DNA"/>
</dbReference>
<dbReference type="EMBL" id="DAAGVL010000073">
    <property type="protein sequence ID" value="HAB4722191.1"/>
    <property type="molecule type" value="Genomic_DNA"/>
</dbReference>
<dbReference type="InterPro" id="IPR010637">
    <property type="entry name" value="Sif"/>
</dbReference>
<evidence type="ECO:0000313" key="9">
    <source>
        <dbReference type="EMBL" id="HAB1847613.1"/>
    </source>
</evidence>
<dbReference type="EMBL" id="DAAHJH010000001">
    <property type="protein sequence ID" value="HAB6337845.1"/>
    <property type="molecule type" value="Genomic_DNA"/>
</dbReference>
<dbReference type="EMBL" id="DAAGTH010000039">
    <property type="protein sequence ID" value="HAB4466646.1"/>
    <property type="molecule type" value="Genomic_DNA"/>
</dbReference>
<dbReference type="EMBL" id="DAAGPR010000128">
    <property type="protein sequence ID" value="HAB4052616.1"/>
    <property type="molecule type" value="Genomic_DNA"/>
</dbReference>
<dbReference type="EMBL" id="AAGLNK010000007">
    <property type="protein sequence ID" value="EBP3693314.1"/>
    <property type="molecule type" value="Genomic_DNA"/>
</dbReference>
<dbReference type="STRING" id="59204.UQ49_12320"/>
<evidence type="ECO:0000313" key="30">
    <source>
        <dbReference type="EMBL" id="QWJ71551.1"/>
    </source>
</evidence>
<dbReference type="EMBL" id="CP023345">
    <property type="protein sequence ID" value="ATW54675.1"/>
    <property type="molecule type" value="Genomic_DNA"/>
</dbReference>
<dbReference type="EMBL" id="DAAFZM010000009">
    <property type="protein sequence ID" value="HAB2184946.1"/>
    <property type="molecule type" value="Genomic_DNA"/>
</dbReference>
<reference evidence="30" key="7">
    <citation type="submission" date="2021-05" db="EMBL/GenBank/DDBJ databases">
        <title>Whole genome PacBio Sequel sequence of Salmonella enterica subsp. enterica.</title>
        <authorList>
            <person name="Hoffmann M."/>
            <person name="Balkey M."/>
            <person name="Luo Y."/>
        </authorList>
    </citation>
    <scope>NUCLEOTIDE SEQUENCE</scope>
    <source>
        <strain evidence="30">CFSAN030538</strain>
    </source>
</reference>
<evidence type="ECO:0000256" key="1">
    <source>
        <dbReference type="ARBA" id="ARBA00008668"/>
    </source>
</evidence>
<evidence type="ECO:0000313" key="29">
    <source>
        <dbReference type="EMBL" id="HAE1651185.1"/>
    </source>
</evidence>
<gene>
    <name evidence="30" type="ORF">ABB53_011365</name>
    <name evidence="6" type="ORF">AH359_17980</name>
    <name evidence="7" type="ORF">B4V94_24065</name>
    <name evidence="2" type="ORF">CNQ75_09180</name>
    <name evidence="4" type="ORF">CTQ69_07200</name>
    <name evidence="5" type="ORF">FNI27_00670</name>
    <name evidence="25" type="ORF">G0D47_23985</name>
    <name evidence="26" type="ORF">G2916_22780</name>
    <name evidence="29" type="ORF">G2974_23130</name>
    <name evidence="28" type="ORF">G2997_23045</name>
    <name evidence="27" type="ORF">G3A00_13740</name>
    <name evidence="21" type="ORF">GB016_10590</name>
    <name evidence="10" type="ORF">GB034_11750</name>
    <name evidence="11" type="ORF">GB088_05630</name>
    <name evidence="22" type="ORF">GB236_22395</name>
    <name evidence="23" type="ORF">GB246_11185</name>
    <name evidence="13" type="ORF">GB337_22775</name>
    <name evidence="12" type="ORF">GB348_09795</name>
    <name evidence="24" type="ORF">GB480_02410</name>
    <name evidence="14" type="ORF">GBW00_13150</name>
    <name evidence="15" type="ORF">GBX62_13190</name>
    <name evidence="8" type="ORF">GBY11_10800</name>
    <name evidence="16" type="ORF">GBY29_23245</name>
    <name evidence="17" type="ORF">GBZ04_18480</name>
    <name evidence="9" type="ORF">GBZ10_14385</name>
    <name evidence="18" type="ORF">GBZ12_22910</name>
    <name evidence="19" type="ORF">GBZ37_23085</name>
    <name evidence="20" type="ORF">GBZ41_22410</name>
    <name evidence="3" type="ORF">PG27_08680</name>
</gene>
<dbReference type="CDD" id="cd01846">
    <property type="entry name" value="fatty_acyltransferase_like"/>
    <property type="match status" value="1"/>
</dbReference>
<dbReference type="PANTHER" id="PTHR22835">
    <property type="entry name" value="ZINC FINGER FYVE DOMAIN CONTAINING PROTEIN"/>
    <property type="match status" value="1"/>
</dbReference>
<dbReference type="EMBL" id="DAAFWI010000013">
    <property type="protein sequence ID" value="HAB1776033.1"/>
    <property type="molecule type" value="Genomic_DNA"/>
</dbReference>
<dbReference type="EMBL" id="AALSXK010000016">
    <property type="protein sequence ID" value="EDD0503160.1"/>
    <property type="molecule type" value="Genomic_DNA"/>
</dbReference>
<evidence type="ECO:0000313" key="10">
    <source>
        <dbReference type="EMBL" id="HAB1978714.1"/>
    </source>
</evidence>
<sequence>MPFSVGQGYFKSSISAEKFGAIKESSRLPEMNLWEKIKAYFFSTYHAEALECIFQLYHYQELNLTAVQVRGAYIKLRELASQGCKEQFIIESQEHADELIIKDDNGMILLSIEVECHPEAFGLAKEINKLYPKEKNISLGDITRFVIFGDSLSDSMGRMFKKTHHILPSYGQYYGGRFTNGFTWPEFLSSPLFLSKEMINFAEGGSTSASYSCFNCIGDFVSNTDRQVASYSPSHQDLVIFLLGPNDYMTLHKDNVAEIVEQQIDDIEKVISGGVNNVLVMGIPNLSATPYGKHSDDKRKLKDDSIAHNALLKNYVEELKEKYPQHKICYFETTDAFKQITDVANGIGYDTENPFTHHGYVHIPGTKDPRLDICPQYVFNDYVHPTQEVHHCFAIMLESFIVNHYSNE</sequence>
<reference evidence="8" key="6">
    <citation type="submission" date="2019-10" db="EMBL/GenBank/DDBJ databases">
        <authorList>
            <consortium name="NCBI Pathogen Detection Project"/>
        </authorList>
    </citation>
    <scope>NUCLEOTIDE SEQUENCE</scope>
    <source>
        <strain evidence="25">11-1391</strain>
        <strain evidence="8">Salmonella enterica</strain>
    </source>
</reference>
<dbReference type="EMBL" id="DAAHFA010000010">
    <property type="protein sequence ID" value="HAB5841368.1"/>
    <property type="molecule type" value="Genomic_DNA"/>
</dbReference>
<dbReference type="Proteomes" id="UP000839735">
    <property type="component" value="Unassembled WGS sequence"/>
</dbReference>
<evidence type="ECO:0000313" key="14">
    <source>
        <dbReference type="EMBL" id="HAB3842879.1"/>
    </source>
</evidence>
<evidence type="ECO:0000313" key="5">
    <source>
        <dbReference type="EMBL" id="ECJ2911541.1"/>
    </source>
</evidence>
<dbReference type="NCBIfam" id="NF011908">
    <property type="entry name" value="PRK15381.1"/>
    <property type="match status" value="1"/>
</dbReference>
<dbReference type="EMBL" id="DAAFXY010000023">
    <property type="protein sequence ID" value="HAB1978714.1"/>
    <property type="molecule type" value="Genomic_DNA"/>
</dbReference>
<dbReference type="EMBL" id="DAAGBA010000168">
    <property type="protein sequence ID" value="HAB2327691.1"/>
    <property type="molecule type" value="Genomic_DNA"/>
</dbReference>
<evidence type="ECO:0000313" key="26">
    <source>
        <dbReference type="EMBL" id="HAE1267237.1"/>
    </source>
</evidence>
<dbReference type="EMBL" id="DAAMII010000069">
    <property type="protein sequence ID" value="HAC6767607.1"/>
    <property type="molecule type" value="Genomic_DNA"/>
</dbReference>
<evidence type="ECO:0000313" key="13">
    <source>
        <dbReference type="EMBL" id="HAB2327691.1"/>
    </source>
</evidence>
<evidence type="ECO:0000313" key="19">
    <source>
        <dbReference type="EMBL" id="HAB4722191.1"/>
    </source>
</evidence>
<dbReference type="EMBL" id="AAMIRF010000084">
    <property type="protein sequence ID" value="EDH7458415.1"/>
    <property type="molecule type" value="Genomic_DNA"/>
</dbReference>
<dbReference type="Gene3D" id="3.40.50.1110">
    <property type="entry name" value="SGNH hydrolase"/>
    <property type="match status" value="1"/>
</dbReference>
<evidence type="ECO:0000313" key="16">
    <source>
        <dbReference type="EMBL" id="HAB4052616.1"/>
    </source>
</evidence>
<evidence type="ECO:0000313" key="25">
    <source>
        <dbReference type="EMBL" id="HAC6767607.1"/>
    </source>
</evidence>
<evidence type="ECO:0000313" key="15">
    <source>
        <dbReference type="EMBL" id="HAB3964967.1"/>
    </source>
</evidence>
<name>A0A2I5HGG0_SALDZ</name>
<reference evidence="5" key="5">
    <citation type="submission" date="2019-07" db="EMBL/GenBank/DDBJ databases">
        <authorList>
            <person name="Ashton P.M."/>
            <person name="Dallman T."/>
            <person name="Nair S."/>
            <person name="De Pinna E."/>
            <person name="Peters T."/>
            <person name="Grant K."/>
        </authorList>
    </citation>
    <scope>NUCLEOTIDE SEQUENCE</scope>
    <source>
        <strain evidence="4">294779</strain>
        <strain evidence="5">481463</strain>
    </source>
</reference>
<reference evidence="3" key="3">
    <citation type="submission" date="2018-07" db="EMBL/GenBank/DDBJ databases">
        <authorList>
            <consortium name="GenomeTrakr network: Whole genome sequencing for foodborne pathogen traceback"/>
        </authorList>
    </citation>
    <scope>NUCLEOTIDE SEQUENCE</scope>
    <source>
        <strain evidence="3">CFSAN008697</strain>
        <strain evidence="30">CFSAN030538</strain>
        <strain evidence="6">FDA00001986</strain>
    </source>
</reference>
<dbReference type="EMBL" id="DAAGVM010000226">
    <property type="protein sequence ID" value="HAB4726403.1"/>
    <property type="molecule type" value="Genomic_DNA"/>
</dbReference>
<dbReference type="EMBL" id="DAAFYE010000006">
    <property type="protein sequence ID" value="HAB1990689.1"/>
    <property type="molecule type" value="Genomic_DNA"/>
</dbReference>
<organism evidence="2 31">
    <name type="scientific">Salmonella diarizonae</name>
    <dbReference type="NCBI Taxonomy" id="59204"/>
    <lineage>
        <taxon>Bacteria</taxon>
        <taxon>Pseudomonadati</taxon>
        <taxon>Pseudomonadota</taxon>
        <taxon>Gammaproteobacteria</taxon>
        <taxon>Enterobacterales</taxon>
        <taxon>Enterobacteriaceae</taxon>
        <taxon>Salmonella</taxon>
    </lineage>
</organism>
<dbReference type="Proteomes" id="UP000230639">
    <property type="component" value="Chromosome"/>
</dbReference>
<evidence type="ECO:0000313" key="24">
    <source>
        <dbReference type="EMBL" id="HAB6337845.1"/>
    </source>
</evidence>
<dbReference type="PANTHER" id="PTHR22835:SF659">
    <property type="entry name" value="GDSL LIPASE_ACYLHYDROLASE, PUTATIVE (AFU_ORTHOLOGUE AFUA_2G00510)-RELATED"/>
    <property type="match status" value="1"/>
</dbReference>
<evidence type="ECO:0000313" key="11">
    <source>
        <dbReference type="EMBL" id="HAB1990689.1"/>
    </source>
</evidence>
<dbReference type="SUPFAM" id="SSF52266">
    <property type="entry name" value="SGNH hydrolase"/>
    <property type="match status" value="1"/>
</dbReference>
<evidence type="ECO:0000313" key="12">
    <source>
        <dbReference type="EMBL" id="HAB2184946.1"/>
    </source>
</evidence>
<dbReference type="EMBL" id="AAIBIC010000007">
    <property type="protein sequence ID" value="ECC3913826.1"/>
    <property type="molecule type" value="Genomic_DNA"/>
</dbReference>
<dbReference type="InterPro" id="IPR036514">
    <property type="entry name" value="SGNH_hydro_sf"/>
</dbReference>
<dbReference type="EMBL" id="DAAQZP010000122">
    <property type="protein sequence ID" value="HAE1597412.1"/>
    <property type="molecule type" value="Genomic_DNA"/>
</dbReference>
<evidence type="ECO:0000313" key="31">
    <source>
        <dbReference type="Proteomes" id="UP000230639"/>
    </source>
</evidence>
<dbReference type="EMBL" id="DAAQXJ010000224">
    <property type="protein sequence ID" value="HAE1267237.1"/>
    <property type="molecule type" value="Genomic_DNA"/>
</dbReference>
<reference evidence="7" key="4">
    <citation type="submission" date="2018-07" db="EMBL/GenBank/DDBJ databases">
        <authorList>
            <consortium name="PulseNet: The National Subtyping Network for Foodborne Disease Surveillance"/>
            <person name="Tarr C.L."/>
            <person name="Trees E."/>
            <person name="Katz L.S."/>
            <person name="Carleton-Romer H.A."/>
            <person name="Stroika S."/>
            <person name="Kucerova Z."/>
            <person name="Roache K.F."/>
            <person name="Sabol A.L."/>
            <person name="Besser J."/>
            <person name="Gerner-Smidt P."/>
        </authorList>
    </citation>
    <scope>NUCLEOTIDE SEQUENCE</scope>
    <source>
        <strain evidence="7">PNUSAS008615</strain>
    </source>
</reference>
<dbReference type="EMBL" id="DAAQZS010000011">
    <property type="protein sequence ID" value="HAE1475000.1"/>
    <property type="molecule type" value="Genomic_DNA"/>
</dbReference>
<evidence type="ECO:0000313" key="2">
    <source>
        <dbReference type="EMBL" id="ATW54675.1"/>
    </source>
</evidence>
<dbReference type="Gene3D" id="3.30.2440.10">
    <property type="entry name" value="Secreted effector protein SifA"/>
    <property type="match status" value="1"/>
</dbReference>
<accession>A0A2I5HGG0</accession>
<evidence type="ECO:0000313" key="3">
    <source>
        <dbReference type="EMBL" id="EBP3693314.1"/>
    </source>
</evidence>
<evidence type="ECO:0000313" key="17">
    <source>
        <dbReference type="EMBL" id="HAB4466646.1"/>
    </source>
</evidence>
<dbReference type="RefSeq" id="WP_023249445.1">
    <property type="nucleotide sequence ID" value="NZ_CP011288.1"/>
</dbReference>
<evidence type="ECO:0000313" key="20">
    <source>
        <dbReference type="EMBL" id="HAB4726403.1"/>
    </source>
</evidence>
<evidence type="ECO:0000313" key="6">
    <source>
        <dbReference type="EMBL" id="EDD0503160.1"/>
    </source>
</evidence>
<reference evidence="2 31" key="1">
    <citation type="submission" date="2017-09" db="EMBL/GenBank/DDBJ databases">
        <title>Complete genome of Salmonella enterica subsp. diarizonae isolated from stool of a patient with bacterial enteropathy.</title>
        <authorList>
            <person name="Zhou J."/>
            <person name="Chen Q."/>
            <person name="Guo L."/>
            <person name="Fan J."/>
        </authorList>
    </citation>
    <scope>NUCLEOTIDE SEQUENCE [LARGE SCALE GENOMIC DNA]</scope>
    <source>
        <strain evidence="2 31">HZS154</strain>
    </source>
</reference>
<evidence type="ECO:0000313" key="22">
    <source>
        <dbReference type="EMBL" id="HAB5480574.1"/>
    </source>
</evidence>
<evidence type="ECO:0000313" key="21">
    <source>
        <dbReference type="EMBL" id="HAB5016989.1"/>
    </source>
</evidence>
<dbReference type="EMBL" id="AAIXUH010000001">
    <property type="protein sequence ID" value="ECJ2911541.1"/>
    <property type="molecule type" value="Genomic_DNA"/>
</dbReference>
<dbReference type="AlphaFoldDB" id="A0A2I5HGG0"/>